<dbReference type="Pfam" id="PF00254">
    <property type="entry name" value="FKBP_C"/>
    <property type="match status" value="1"/>
</dbReference>
<gene>
    <name evidence="4" type="ORF">CDCA_CDCA13G3652</name>
</gene>
<dbReference type="InterPro" id="IPR001179">
    <property type="entry name" value="PPIase_FKBP_dom"/>
</dbReference>
<dbReference type="PANTHER" id="PTHR47717">
    <property type="entry name" value="PEPTIDYL-PROLYL CIS-TRANS ISOMERASE FKBP19, CHLOROPLASTIC"/>
    <property type="match status" value="1"/>
</dbReference>
<dbReference type="Gene3D" id="3.10.50.40">
    <property type="match status" value="1"/>
</dbReference>
<dbReference type="PROSITE" id="PS50059">
    <property type="entry name" value="FKBP_PPIASE"/>
    <property type="match status" value="1"/>
</dbReference>
<dbReference type="InterPro" id="IPR046357">
    <property type="entry name" value="PPIase_dom_sf"/>
</dbReference>
<reference evidence="4 5" key="1">
    <citation type="submission" date="2022-07" db="EMBL/GenBank/DDBJ databases">
        <title>Genome-wide signatures of adaptation to extreme environments.</title>
        <authorList>
            <person name="Cho C.H."/>
            <person name="Yoon H.S."/>
        </authorList>
    </citation>
    <scope>NUCLEOTIDE SEQUENCE [LARGE SCALE GENOMIC DNA]</scope>
    <source>
        <strain evidence="4 5">DBV 063 E5</strain>
    </source>
</reference>
<feature type="domain" description="PPIase FKBP-type" evidence="3">
    <location>
        <begin position="137"/>
        <end position="259"/>
    </location>
</feature>
<feature type="signal peptide" evidence="2">
    <location>
        <begin position="1"/>
        <end position="19"/>
    </location>
</feature>
<keyword evidence="2" id="KW-0732">Signal</keyword>
<accession>A0AAV9IZ84</accession>
<sequence>MFDVLLFVAGAALWTRTSALHRVRHDAPLRRDSGRRAVVSMEAALTRREVLLRGLSVLLASSLAAAGSPSTLDGNKLMARAAPSPSPEALEYTPLPALQGKDYGKTRIRVSDFILLPSGVQYRDIRVGDESVTPELGDRVVINWSGYTIGYYGRIFEAKNRVRGGAFPDDAAYSRFVLGQGQLIPALEETLRTMHPGGVRQIIVPPEQGYPLDGSDAGHDRVGPKPRTFSGMRSLNFVLENRGFIDKTLLFNVELVRVDKKGQRGFEVLPRRRLAG</sequence>
<proteinExistence type="predicted"/>
<feature type="chain" id="PRO_5043990065" description="peptidylprolyl isomerase" evidence="2">
    <location>
        <begin position="20"/>
        <end position="276"/>
    </location>
</feature>
<keyword evidence="1" id="KW-0697">Rotamase</keyword>
<protein>
    <recommendedName>
        <fullName evidence="1">peptidylprolyl isomerase</fullName>
        <ecNumber evidence="1">5.2.1.8</ecNumber>
    </recommendedName>
</protein>
<dbReference type="EMBL" id="JANCYW010000013">
    <property type="protein sequence ID" value="KAK4537627.1"/>
    <property type="molecule type" value="Genomic_DNA"/>
</dbReference>
<dbReference type="InterPro" id="IPR044208">
    <property type="entry name" value="FKBP19-like"/>
</dbReference>
<evidence type="ECO:0000259" key="3">
    <source>
        <dbReference type="PROSITE" id="PS50059"/>
    </source>
</evidence>
<dbReference type="GO" id="GO:0009579">
    <property type="term" value="C:thylakoid"/>
    <property type="evidence" value="ECO:0007669"/>
    <property type="project" value="TreeGrafter"/>
</dbReference>
<evidence type="ECO:0000313" key="4">
    <source>
        <dbReference type="EMBL" id="KAK4537627.1"/>
    </source>
</evidence>
<evidence type="ECO:0000313" key="5">
    <source>
        <dbReference type="Proteomes" id="UP001301350"/>
    </source>
</evidence>
<keyword evidence="5" id="KW-1185">Reference proteome</keyword>
<dbReference type="GO" id="GO:0003755">
    <property type="term" value="F:peptidyl-prolyl cis-trans isomerase activity"/>
    <property type="evidence" value="ECO:0007669"/>
    <property type="project" value="UniProtKB-KW"/>
</dbReference>
<dbReference type="AlphaFoldDB" id="A0AAV9IZ84"/>
<dbReference type="Proteomes" id="UP001301350">
    <property type="component" value="Unassembled WGS sequence"/>
</dbReference>
<evidence type="ECO:0000256" key="2">
    <source>
        <dbReference type="SAM" id="SignalP"/>
    </source>
</evidence>
<dbReference type="EC" id="5.2.1.8" evidence="1"/>
<keyword evidence="1" id="KW-0413">Isomerase</keyword>
<name>A0AAV9IZ84_CYACA</name>
<evidence type="ECO:0000256" key="1">
    <source>
        <dbReference type="PROSITE-ProRule" id="PRU00277"/>
    </source>
</evidence>
<dbReference type="SUPFAM" id="SSF54534">
    <property type="entry name" value="FKBP-like"/>
    <property type="match status" value="1"/>
</dbReference>
<comment type="caution">
    <text evidence="4">The sequence shown here is derived from an EMBL/GenBank/DDBJ whole genome shotgun (WGS) entry which is preliminary data.</text>
</comment>
<dbReference type="PANTHER" id="PTHR47717:SF1">
    <property type="entry name" value="PEPTIDYL-PROLYL CIS-TRANS ISOMERASE FKBP19, CHLOROPLASTIC"/>
    <property type="match status" value="1"/>
</dbReference>
<organism evidence="4 5">
    <name type="scientific">Cyanidium caldarium</name>
    <name type="common">Red alga</name>
    <dbReference type="NCBI Taxonomy" id="2771"/>
    <lineage>
        <taxon>Eukaryota</taxon>
        <taxon>Rhodophyta</taxon>
        <taxon>Bangiophyceae</taxon>
        <taxon>Cyanidiales</taxon>
        <taxon>Cyanidiaceae</taxon>
        <taxon>Cyanidium</taxon>
    </lineage>
</organism>
<comment type="catalytic activity">
    <reaction evidence="1">
        <text>[protein]-peptidylproline (omega=180) = [protein]-peptidylproline (omega=0)</text>
        <dbReference type="Rhea" id="RHEA:16237"/>
        <dbReference type="Rhea" id="RHEA-COMP:10747"/>
        <dbReference type="Rhea" id="RHEA-COMP:10748"/>
        <dbReference type="ChEBI" id="CHEBI:83833"/>
        <dbReference type="ChEBI" id="CHEBI:83834"/>
        <dbReference type="EC" id="5.2.1.8"/>
    </reaction>
</comment>
<dbReference type="GO" id="GO:0009507">
    <property type="term" value="C:chloroplast"/>
    <property type="evidence" value="ECO:0007669"/>
    <property type="project" value="TreeGrafter"/>
</dbReference>